<gene>
    <name evidence="6" type="ORF">ACFQBT_02860</name>
</gene>
<evidence type="ECO:0000256" key="3">
    <source>
        <dbReference type="ARBA" id="ARBA00022729"/>
    </source>
</evidence>
<keyword evidence="3 4" id="KW-0732">Signal</keyword>
<dbReference type="InterPro" id="IPR030678">
    <property type="entry name" value="Peptide/Ni-bd"/>
</dbReference>
<accession>A0ABW2AP09</accession>
<feature type="signal peptide" evidence="4">
    <location>
        <begin position="1"/>
        <end position="22"/>
    </location>
</feature>
<dbReference type="InterPro" id="IPR000914">
    <property type="entry name" value="SBP_5_dom"/>
</dbReference>
<comment type="caution">
    <text evidence="6">The sequence shown here is derived from an EMBL/GenBank/DDBJ whole genome shotgun (WGS) entry which is preliminary data.</text>
</comment>
<dbReference type="Gene3D" id="3.10.105.10">
    <property type="entry name" value="Dipeptide-binding Protein, Domain 3"/>
    <property type="match status" value="1"/>
</dbReference>
<reference evidence="7" key="1">
    <citation type="journal article" date="2019" name="Int. J. Syst. Evol. Microbiol.">
        <title>The Global Catalogue of Microorganisms (GCM) 10K type strain sequencing project: providing services to taxonomists for standard genome sequencing and annotation.</title>
        <authorList>
            <consortium name="The Broad Institute Genomics Platform"/>
            <consortium name="The Broad Institute Genome Sequencing Center for Infectious Disease"/>
            <person name="Wu L."/>
            <person name="Ma J."/>
        </authorList>
    </citation>
    <scope>NUCLEOTIDE SEQUENCE [LARGE SCALE GENOMIC DNA]</scope>
    <source>
        <strain evidence="7">NBRC 106593</strain>
    </source>
</reference>
<dbReference type="PROSITE" id="PS01040">
    <property type="entry name" value="SBP_BACTERIAL_5"/>
    <property type="match status" value="1"/>
</dbReference>
<keyword evidence="7" id="KW-1185">Reference proteome</keyword>
<comment type="subcellular location">
    <subcellularLocation>
        <location evidence="1">Cell membrane</location>
        <topology evidence="1">Lipid-anchor</topology>
    </subcellularLocation>
</comment>
<comment type="similarity">
    <text evidence="2">Belongs to the bacterial solute-binding protein 5 family.</text>
</comment>
<dbReference type="Pfam" id="PF00496">
    <property type="entry name" value="SBP_bac_5"/>
    <property type="match status" value="1"/>
</dbReference>
<evidence type="ECO:0000256" key="1">
    <source>
        <dbReference type="ARBA" id="ARBA00004193"/>
    </source>
</evidence>
<name>A0ABW2AP09_9MICO</name>
<evidence type="ECO:0000259" key="5">
    <source>
        <dbReference type="Pfam" id="PF00496"/>
    </source>
</evidence>
<dbReference type="Gene3D" id="3.40.190.10">
    <property type="entry name" value="Periplasmic binding protein-like II"/>
    <property type="match status" value="1"/>
</dbReference>
<feature type="chain" id="PRO_5046518215" evidence="4">
    <location>
        <begin position="23"/>
        <end position="517"/>
    </location>
</feature>
<protein>
    <submittedName>
        <fullName evidence="6">ABC transporter substrate-binding protein</fullName>
    </submittedName>
</protein>
<evidence type="ECO:0000313" key="6">
    <source>
        <dbReference type="EMBL" id="MFC6712841.1"/>
    </source>
</evidence>
<proteinExistence type="inferred from homology"/>
<dbReference type="SUPFAM" id="SSF53850">
    <property type="entry name" value="Periplasmic binding protein-like II"/>
    <property type="match status" value="1"/>
</dbReference>
<evidence type="ECO:0000256" key="2">
    <source>
        <dbReference type="ARBA" id="ARBA00005695"/>
    </source>
</evidence>
<dbReference type="Gene3D" id="3.90.76.10">
    <property type="entry name" value="Dipeptide-binding Protein, Domain 1"/>
    <property type="match status" value="1"/>
</dbReference>
<sequence length="517" mass="55556">MRKILIAAVAAGAVALAGCSSGGGVDLNGSGSGSAPAGGNAAANGGGALTAAISAEPDQLDPNKTSSYASFEVLENVYDTLVAPDAKGQMQPDLATSWKTSSDQLTWTFAMRDGVKFSDGTPLTAQNVAYTYNRIIKGKLSPSWRFASVTSVSAPDDKTVEIKVKTPTPNLLTLIGGFKGVGIVEEKNVTGNKIGRDPIGSGPFVVSDWVSGDHITLKPNANYWGTKPKLASVTYRFISDGNTAITALKNGEIQWTDVIPPQQVKGLQGNSAVKTAVVPSNDYQYLTMNQKHAPFNNVAVRQAIAWAIDRQAIVQATTYGTGTPNQLAIPKQSQWYTEYDKYSKDENKAKALFAQAGYKGGTINFMATSDYPETVTTAQIIASALQPYGINVKIKTVDFATFLSDQGAGNWDMYMMSWIGNIDPAEYYFSQQRTDQSFNFQHYSNAEVDKLLDAGAIETDQAKRKDDYAKAATIVADEASYIYLYNPAVIQAWSPKLTGYEARSDKAIRFGSASISQ</sequence>
<evidence type="ECO:0000256" key="4">
    <source>
        <dbReference type="SAM" id="SignalP"/>
    </source>
</evidence>
<feature type="domain" description="Solute-binding protein family 5" evidence="5">
    <location>
        <begin position="90"/>
        <end position="437"/>
    </location>
</feature>
<dbReference type="EMBL" id="JBHSWJ010000002">
    <property type="protein sequence ID" value="MFC6712841.1"/>
    <property type="molecule type" value="Genomic_DNA"/>
</dbReference>
<dbReference type="PANTHER" id="PTHR30290">
    <property type="entry name" value="PERIPLASMIC BINDING COMPONENT OF ABC TRANSPORTER"/>
    <property type="match status" value="1"/>
</dbReference>
<dbReference type="PROSITE" id="PS51257">
    <property type="entry name" value="PROKAR_LIPOPROTEIN"/>
    <property type="match status" value="1"/>
</dbReference>
<dbReference type="PIRSF" id="PIRSF002741">
    <property type="entry name" value="MppA"/>
    <property type="match status" value="1"/>
</dbReference>
<organism evidence="6 7">
    <name type="scientific">Branchiibius cervicis</name>
    <dbReference type="NCBI Taxonomy" id="908252"/>
    <lineage>
        <taxon>Bacteria</taxon>
        <taxon>Bacillati</taxon>
        <taxon>Actinomycetota</taxon>
        <taxon>Actinomycetes</taxon>
        <taxon>Micrococcales</taxon>
        <taxon>Dermacoccaceae</taxon>
        <taxon>Branchiibius</taxon>
    </lineage>
</organism>
<evidence type="ECO:0000313" key="7">
    <source>
        <dbReference type="Proteomes" id="UP001596356"/>
    </source>
</evidence>
<dbReference type="InterPro" id="IPR039424">
    <property type="entry name" value="SBP_5"/>
</dbReference>
<dbReference type="Proteomes" id="UP001596356">
    <property type="component" value="Unassembled WGS sequence"/>
</dbReference>
<dbReference type="RefSeq" id="WP_377820299.1">
    <property type="nucleotide sequence ID" value="NZ_JBHSWJ010000002.1"/>
</dbReference>
<dbReference type="InterPro" id="IPR023765">
    <property type="entry name" value="SBP_5_CS"/>
</dbReference>